<feature type="region of interest" description="Disordered" evidence="6">
    <location>
        <begin position="1"/>
        <end position="28"/>
    </location>
</feature>
<dbReference type="GO" id="GO:0008270">
    <property type="term" value="F:zinc ion binding"/>
    <property type="evidence" value="ECO:0007669"/>
    <property type="project" value="UniProtKB-KW"/>
</dbReference>
<keyword evidence="4 5" id="KW-0862">Zinc</keyword>
<reference evidence="9" key="1">
    <citation type="submission" date="2022-11" db="UniProtKB">
        <authorList>
            <consortium name="WormBaseParasite"/>
        </authorList>
    </citation>
    <scope>IDENTIFICATION</scope>
</reference>
<dbReference type="Proteomes" id="UP000887540">
    <property type="component" value="Unplaced"/>
</dbReference>
<keyword evidence="1 5" id="KW-0479">Metal-binding</keyword>
<dbReference type="WBParaSite" id="ACRNAN_Path_24.g90.t1">
    <property type="protein sequence ID" value="ACRNAN_Path_24.g90.t1"/>
    <property type="gene ID" value="ACRNAN_Path_24.g90"/>
</dbReference>
<dbReference type="GO" id="GO:0005829">
    <property type="term" value="C:cytosol"/>
    <property type="evidence" value="ECO:0007669"/>
    <property type="project" value="TreeGrafter"/>
</dbReference>
<sequence>MSITSEATNSDVMKEKPQKRVTIMDPKSPSSRELYAKLASANGYSIEPEIDLAAFNSAEFTNTFTLLSNSSPSLNQSFPSSPLLKESMFCDKGVKERLVFGIPLLQWLKLSDAEREAHKRNMRKSSCFRTRLCRAFQKGFCPYGQLCNFAHGEEELHNPPPLHPKYKTMLCRNFVHGICPYGDRCQFIHNKTGVSMDSGFAYSQNFSQSLASASNPVHHRAPFAASSRYSFNHSMMAGSTTSYNMPSMNHNNYRSTMETFRMGLQENGSPIDTTPKRGHSSLNSSCNFNRSTRNLHYKPLMKSDEADNLFGLMQKLTLAENEELENHQDFMNSIGGHHLDT</sequence>
<dbReference type="PANTHER" id="PTHR12547">
    <property type="entry name" value="CCCH ZINC FINGER/TIS11-RELATED"/>
    <property type="match status" value="1"/>
</dbReference>
<dbReference type="InterPro" id="IPR000571">
    <property type="entry name" value="Znf_CCCH"/>
</dbReference>
<name>A0A914C418_9BILA</name>
<keyword evidence="3 5" id="KW-0863">Zinc-finger</keyword>
<evidence type="ECO:0000256" key="2">
    <source>
        <dbReference type="ARBA" id="ARBA00022737"/>
    </source>
</evidence>
<evidence type="ECO:0000256" key="3">
    <source>
        <dbReference type="ARBA" id="ARBA00022771"/>
    </source>
</evidence>
<dbReference type="PROSITE" id="PS50103">
    <property type="entry name" value="ZF_C3H1"/>
    <property type="match status" value="2"/>
</dbReference>
<evidence type="ECO:0000256" key="5">
    <source>
        <dbReference type="PROSITE-ProRule" id="PRU00723"/>
    </source>
</evidence>
<evidence type="ECO:0000259" key="7">
    <source>
        <dbReference type="PROSITE" id="PS50103"/>
    </source>
</evidence>
<evidence type="ECO:0000256" key="4">
    <source>
        <dbReference type="ARBA" id="ARBA00022833"/>
    </source>
</evidence>
<feature type="domain" description="C3H1-type" evidence="7">
    <location>
        <begin position="128"/>
        <end position="154"/>
    </location>
</feature>
<protein>
    <submittedName>
        <fullName evidence="9">C3H1-type domain-containing protein</fullName>
    </submittedName>
</protein>
<feature type="region of interest" description="Disordered" evidence="6">
    <location>
        <begin position="268"/>
        <end position="287"/>
    </location>
</feature>
<feature type="compositionally biased region" description="Polar residues" evidence="6">
    <location>
        <begin position="1"/>
        <end position="11"/>
    </location>
</feature>
<accession>A0A914C418</accession>
<proteinExistence type="predicted"/>
<dbReference type="Pfam" id="PF00642">
    <property type="entry name" value="zf-CCCH"/>
    <property type="match status" value="2"/>
</dbReference>
<dbReference type="PANTHER" id="PTHR12547:SF132">
    <property type="entry name" value="PHARYNX AND INTESTINE IN EXCESS PROTEIN 1"/>
    <property type="match status" value="1"/>
</dbReference>
<keyword evidence="2" id="KW-0677">Repeat</keyword>
<dbReference type="SUPFAM" id="SSF90229">
    <property type="entry name" value="CCCH zinc finger"/>
    <property type="match status" value="2"/>
</dbReference>
<keyword evidence="8" id="KW-1185">Reference proteome</keyword>
<evidence type="ECO:0000256" key="6">
    <source>
        <dbReference type="SAM" id="MobiDB-lite"/>
    </source>
</evidence>
<organism evidence="8 9">
    <name type="scientific">Acrobeloides nanus</name>
    <dbReference type="NCBI Taxonomy" id="290746"/>
    <lineage>
        <taxon>Eukaryota</taxon>
        <taxon>Metazoa</taxon>
        <taxon>Ecdysozoa</taxon>
        <taxon>Nematoda</taxon>
        <taxon>Chromadorea</taxon>
        <taxon>Rhabditida</taxon>
        <taxon>Tylenchina</taxon>
        <taxon>Cephalobomorpha</taxon>
        <taxon>Cephaloboidea</taxon>
        <taxon>Cephalobidae</taxon>
        <taxon>Acrobeloides</taxon>
    </lineage>
</organism>
<dbReference type="Gene3D" id="4.10.1000.10">
    <property type="entry name" value="Zinc finger, CCCH-type"/>
    <property type="match status" value="1"/>
</dbReference>
<dbReference type="Gene3D" id="6.10.250.3220">
    <property type="match status" value="1"/>
</dbReference>
<evidence type="ECO:0000256" key="1">
    <source>
        <dbReference type="ARBA" id="ARBA00022723"/>
    </source>
</evidence>
<dbReference type="GO" id="GO:0043186">
    <property type="term" value="C:P granule"/>
    <property type="evidence" value="ECO:0007669"/>
    <property type="project" value="UniProtKB-ARBA"/>
</dbReference>
<feature type="domain" description="C3H1-type" evidence="7">
    <location>
        <begin position="165"/>
        <end position="192"/>
    </location>
</feature>
<dbReference type="InterPro" id="IPR036855">
    <property type="entry name" value="Znf_CCCH_sf"/>
</dbReference>
<dbReference type="InterPro" id="IPR045877">
    <property type="entry name" value="ZFP36-like"/>
</dbReference>
<feature type="zinc finger region" description="C3H1-type" evidence="5">
    <location>
        <begin position="128"/>
        <end position="154"/>
    </location>
</feature>
<evidence type="ECO:0000313" key="8">
    <source>
        <dbReference type="Proteomes" id="UP000887540"/>
    </source>
</evidence>
<dbReference type="SMART" id="SM00356">
    <property type="entry name" value="ZnF_C3H1"/>
    <property type="match status" value="2"/>
</dbReference>
<dbReference type="AlphaFoldDB" id="A0A914C418"/>
<dbReference type="GO" id="GO:0003730">
    <property type="term" value="F:mRNA 3'-UTR binding"/>
    <property type="evidence" value="ECO:0007669"/>
    <property type="project" value="TreeGrafter"/>
</dbReference>
<feature type="zinc finger region" description="C3H1-type" evidence="5">
    <location>
        <begin position="165"/>
        <end position="192"/>
    </location>
</feature>
<evidence type="ECO:0000313" key="9">
    <source>
        <dbReference type="WBParaSite" id="ACRNAN_Path_24.g90.t1"/>
    </source>
</evidence>